<dbReference type="InterPro" id="IPR018488">
    <property type="entry name" value="cNMP-bd_CS"/>
</dbReference>
<organism evidence="9 10">
    <name type="scientific">Chrysochromulina tobinii</name>
    <dbReference type="NCBI Taxonomy" id="1460289"/>
    <lineage>
        <taxon>Eukaryota</taxon>
        <taxon>Haptista</taxon>
        <taxon>Haptophyta</taxon>
        <taxon>Prymnesiophyceae</taxon>
        <taxon>Prymnesiales</taxon>
        <taxon>Chrysochromulinaceae</taxon>
        <taxon>Chrysochromulina</taxon>
    </lineage>
</organism>
<dbReference type="OrthoDB" id="63267at2759"/>
<evidence type="ECO:0000256" key="6">
    <source>
        <dbReference type="SAM" id="MobiDB-lite"/>
    </source>
</evidence>
<feature type="domain" description="Protein kinase" evidence="7">
    <location>
        <begin position="31"/>
        <end position="315"/>
    </location>
</feature>
<dbReference type="AlphaFoldDB" id="A0A0M0K147"/>
<dbReference type="SMART" id="SM00100">
    <property type="entry name" value="cNMP"/>
    <property type="match status" value="1"/>
</dbReference>
<evidence type="ECO:0000256" key="4">
    <source>
        <dbReference type="ARBA" id="ARBA00022777"/>
    </source>
</evidence>
<evidence type="ECO:0000259" key="7">
    <source>
        <dbReference type="PROSITE" id="PS50011"/>
    </source>
</evidence>
<name>A0A0M0K147_9EUKA</name>
<dbReference type="InterPro" id="IPR011009">
    <property type="entry name" value="Kinase-like_dom_sf"/>
</dbReference>
<dbReference type="Gene3D" id="2.60.120.10">
    <property type="entry name" value="Jelly Rolls"/>
    <property type="match status" value="1"/>
</dbReference>
<dbReference type="GO" id="GO:0046872">
    <property type="term" value="F:metal ion binding"/>
    <property type="evidence" value="ECO:0007669"/>
    <property type="project" value="UniProtKB-KW"/>
</dbReference>
<keyword evidence="10" id="KW-1185">Reference proteome</keyword>
<dbReference type="Gene3D" id="1.10.510.10">
    <property type="entry name" value="Transferase(Phosphotransferase) domain 1"/>
    <property type="match status" value="1"/>
</dbReference>
<keyword evidence="5" id="KW-0067">ATP-binding</keyword>
<keyword evidence="2" id="KW-0808">Transferase</keyword>
<dbReference type="InterPro" id="IPR014710">
    <property type="entry name" value="RmlC-like_jellyroll"/>
</dbReference>
<dbReference type="Pfam" id="PF00069">
    <property type="entry name" value="Pkinase"/>
    <property type="match status" value="1"/>
</dbReference>
<dbReference type="PANTHER" id="PTHR24353">
    <property type="entry name" value="CYCLIC NUCLEOTIDE-DEPENDENT PROTEIN KINASE"/>
    <property type="match status" value="1"/>
</dbReference>
<dbReference type="CDD" id="cd00038">
    <property type="entry name" value="CAP_ED"/>
    <property type="match status" value="1"/>
</dbReference>
<keyword evidence="4 9" id="KW-0418">Kinase</keyword>
<dbReference type="EMBL" id="JWZX01001729">
    <property type="protein sequence ID" value="KOO32601.1"/>
    <property type="molecule type" value="Genomic_DNA"/>
</dbReference>
<dbReference type="Pfam" id="PF00027">
    <property type="entry name" value="cNMP_binding"/>
    <property type="match status" value="1"/>
</dbReference>
<sequence length="369" mass="41373">MKVLSTIPIFSKLSITERLQIADLGKVRSYQVKDTIVREGEMGSTFYIVRQGGAIVTRGTNADGMPQRIDYKYPGDYFGEASLLEGMPRNATVIADVPGTEALCIDKALFDQRLLGPLSEIMDRSESTIQQQMLVSVPLLSQLTAERRDALLGRLKLETFAPGAFVFKQGHLHRHNIIFRDLKPENVLLSETGYLKLIDMGFAKRLGKGEKTYTLCGTPYYLAPEMILHRGHGFALDWWTVGVLTYEMMEGEPPFTGDSEMEVYGKVTRLQYTCSPSRFTEPAIDFIAHLLKKEPETRLGNLRNGVNDVMAHEWFQGFSWDDLLEGRQPVSYVPPPRVDKGGGSAAPKKSINLDEVSTSPTDRGYWPGW</sequence>
<dbReference type="PROSITE" id="PS50011">
    <property type="entry name" value="PROTEIN_KINASE_DOM"/>
    <property type="match status" value="1"/>
</dbReference>
<keyword evidence="3" id="KW-0547">Nucleotide-binding</keyword>
<dbReference type="PROSITE" id="PS00888">
    <property type="entry name" value="CNMP_BINDING_1"/>
    <property type="match status" value="1"/>
</dbReference>
<evidence type="ECO:0000256" key="2">
    <source>
        <dbReference type="ARBA" id="ARBA00022679"/>
    </source>
</evidence>
<dbReference type="GO" id="GO:0005524">
    <property type="term" value="F:ATP binding"/>
    <property type="evidence" value="ECO:0007669"/>
    <property type="project" value="UniProtKB-KW"/>
</dbReference>
<keyword evidence="1" id="KW-0723">Serine/threonine-protein kinase</keyword>
<feature type="region of interest" description="Disordered" evidence="6">
    <location>
        <begin position="331"/>
        <end position="369"/>
    </location>
</feature>
<dbReference type="InterPro" id="IPR000595">
    <property type="entry name" value="cNMP-bd_dom"/>
</dbReference>
<dbReference type="SUPFAM" id="SSF56112">
    <property type="entry name" value="Protein kinase-like (PK-like)"/>
    <property type="match status" value="1"/>
</dbReference>
<dbReference type="PROSITE" id="PS50042">
    <property type="entry name" value="CNMP_BINDING_3"/>
    <property type="match status" value="1"/>
</dbReference>
<dbReference type="GO" id="GO:0005952">
    <property type="term" value="C:cAMP-dependent protein kinase complex"/>
    <property type="evidence" value="ECO:0007669"/>
    <property type="project" value="TreeGrafter"/>
</dbReference>
<feature type="domain" description="Cyclic nucleotide-binding" evidence="8">
    <location>
        <begin position="9"/>
        <end position="114"/>
    </location>
</feature>
<evidence type="ECO:0000256" key="3">
    <source>
        <dbReference type="ARBA" id="ARBA00022741"/>
    </source>
</evidence>
<gene>
    <name evidence="9" type="ORF">Ctob_009448</name>
</gene>
<evidence type="ECO:0000256" key="1">
    <source>
        <dbReference type="ARBA" id="ARBA00022527"/>
    </source>
</evidence>
<dbReference type="PRINTS" id="PR00103">
    <property type="entry name" value="CAMPKINASE"/>
</dbReference>
<dbReference type="InterPro" id="IPR018490">
    <property type="entry name" value="cNMP-bd_dom_sf"/>
</dbReference>
<dbReference type="InterPro" id="IPR000719">
    <property type="entry name" value="Prot_kinase_dom"/>
</dbReference>
<evidence type="ECO:0000256" key="5">
    <source>
        <dbReference type="ARBA" id="ARBA00022840"/>
    </source>
</evidence>
<proteinExistence type="predicted"/>
<accession>A0A0M0K147</accession>
<protein>
    <submittedName>
        <fullName evidence="9">Cgmp-dependent protein kinase 2</fullName>
    </submittedName>
</protein>
<dbReference type="SUPFAM" id="SSF51206">
    <property type="entry name" value="cAMP-binding domain-like"/>
    <property type="match status" value="2"/>
</dbReference>
<comment type="caution">
    <text evidence="9">The sequence shown here is derived from an EMBL/GenBank/DDBJ whole genome shotgun (WGS) entry which is preliminary data.</text>
</comment>
<dbReference type="Proteomes" id="UP000037460">
    <property type="component" value="Unassembled WGS sequence"/>
</dbReference>
<dbReference type="SMART" id="SM00220">
    <property type="entry name" value="S_TKc"/>
    <property type="match status" value="1"/>
</dbReference>
<evidence type="ECO:0000259" key="8">
    <source>
        <dbReference type="PROSITE" id="PS50042"/>
    </source>
</evidence>
<reference evidence="10" key="1">
    <citation type="journal article" date="2015" name="PLoS Genet.">
        <title>Genome Sequence and Transcriptome Analyses of Chrysochromulina tobin: Metabolic Tools for Enhanced Algal Fitness in the Prominent Order Prymnesiales (Haptophyceae).</title>
        <authorList>
            <person name="Hovde B.T."/>
            <person name="Deodato C.R."/>
            <person name="Hunsperger H.M."/>
            <person name="Ryken S.A."/>
            <person name="Yost W."/>
            <person name="Jha R.K."/>
            <person name="Patterson J."/>
            <person name="Monnat R.J. Jr."/>
            <person name="Barlow S.B."/>
            <person name="Starkenburg S.R."/>
            <person name="Cattolico R.A."/>
        </authorList>
    </citation>
    <scope>NUCLEOTIDE SEQUENCE</scope>
    <source>
        <strain evidence="10">CCMP291</strain>
    </source>
</reference>
<dbReference type="GO" id="GO:0004691">
    <property type="term" value="F:cAMP-dependent protein kinase activity"/>
    <property type="evidence" value="ECO:0007669"/>
    <property type="project" value="TreeGrafter"/>
</dbReference>
<evidence type="ECO:0000313" key="9">
    <source>
        <dbReference type="EMBL" id="KOO32601.1"/>
    </source>
</evidence>
<evidence type="ECO:0000313" key="10">
    <source>
        <dbReference type="Proteomes" id="UP000037460"/>
    </source>
</evidence>